<feature type="transmembrane region" description="Helical" evidence="7">
    <location>
        <begin position="172"/>
        <end position="190"/>
    </location>
</feature>
<evidence type="ECO:0000256" key="3">
    <source>
        <dbReference type="ARBA" id="ARBA00022741"/>
    </source>
</evidence>
<feature type="domain" description="ABC transmembrane type-1" evidence="9">
    <location>
        <begin position="32"/>
        <end position="316"/>
    </location>
</feature>
<evidence type="ECO:0000256" key="2">
    <source>
        <dbReference type="ARBA" id="ARBA00022692"/>
    </source>
</evidence>
<dbReference type="InterPro" id="IPR003593">
    <property type="entry name" value="AAA+_ATPase"/>
</dbReference>
<dbReference type="Gene3D" id="3.40.50.300">
    <property type="entry name" value="P-loop containing nucleotide triphosphate hydrolases"/>
    <property type="match status" value="1"/>
</dbReference>
<feature type="domain" description="ABC transporter" evidence="8">
    <location>
        <begin position="350"/>
        <end position="584"/>
    </location>
</feature>
<feature type="transmembrane region" description="Helical" evidence="7">
    <location>
        <begin position="28"/>
        <end position="49"/>
    </location>
</feature>
<dbReference type="PANTHER" id="PTHR43394:SF1">
    <property type="entry name" value="ATP-BINDING CASSETTE SUB-FAMILY B MEMBER 10, MITOCHONDRIAL"/>
    <property type="match status" value="1"/>
</dbReference>
<keyword evidence="2 7" id="KW-0812">Transmembrane</keyword>
<evidence type="ECO:0000256" key="6">
    <source>
        <dbReference type="ARBA" id="ARBA00023136"/>
    </source>
</evidence>
<feature type="transmembrane region" description="Helical" evidence="7">
    <location>
        <begin position="143"/>
        <end position="166"/>
    </location>
</feature>
<evidence type="ECO:0000313" key="10">
    <source>
        <dbReference type="EMBL" id="ODG93274.1"/>
    </source>
</evidence>
<dbReference type="GO" id="GO:0005524">
    <property type="term" value="F:ATP binding"/>
    <property type="evidence" value="ECO:0007669"/>
    <property type="project" value="UniProtKB-KW"/>
</dbReference>
<keyword evidence="6 7" id="KW-0472">Membrane</keyword>
<dbReference type="InterPro" id="IPR003439">
    <property type="entry name" value="ABC_transporter-like_ATP-bd"/>
</dbReference>
<dbReference type="PROSITE" id="PS50929">
    <property type="entry name" value="ABC_TM1F"/>
    <property type="match status" value="1"/>
</dbReference>
<proteinExistence type="predicted"/>
<keyword evidence="5 7" id="KW-1133">Transmembrane helix</keyword>
<reference evidence="10 11" key="1">
    <citation type="submission" date="2016-07" db="EMBL/GenBank/DDBJ databases">
        <authorList>
            <person name="Townsley L."/>
            <person name="Shank E.A."/>
        </authorList>
    </citation>
    <scope>NUCLEOTIDE SEQUENCE [LARGE SCALE GENOMIC DNA]</scope>
    <source>
        <strain evidence="10 11">CH01</strain>
    </source>
</reference>
<dbReference type="CDD" id="cd03254">
    <property type="entry name" value="ABCC_Glucan_exporter_like"/>
    <property type="match status" value="1"/>
</dbReference>
<protein>
    <submittedName>
        <fullName evidence="10">Multidrug ABC transporter ATP-binding protein</fullName>
    </submittedName>
</protein>
<dbReference type="RefSeq" id="WP_069032351.1">
    <property type="nucleotide sequence ID" value="NZ_MDKC01000002.1"/>
</dbReference>
<evidence type="ECO:0000256" key="1">
    <source>
        <dbReference type="ARBA" id="ARBA00004651"/>
    </source>
</evidence>
<dbReference type="SUPFAM" id="SSF90123">
    <property type="entry name" value="ABC transporter transmembrane region"/>
    <property type="match status" value="1"/>
</dbReference>
<comment type="subcellular location">
    <subcellularLocation>
        <location evidence="1">Cell membrane</location>
        <topology evidence="1">Multi-pass membrane protein</topology>
    </subcellularLocation>
</comment>
<keyword evidence="3" id="KW-0547">Nucleotide-binding</keyword>
<evidence type="ECO:0000259" key="9">
    <source>
        <dbReference type="PROSITE" id="PS50929"/>
    </source>
</evidence>
<dbReference type="Pfam" id="PF00664">
    <property type="entry name" value="ABC_membrane"/>
    <property type="match status" value="1"/>
</dbReference>
<dbReference type="Pfam" id="PF00005">
    <property type="entry name" value="ABC_tran"/>
    <property type="match status" value="1"/>
</dbReference>
<dbReference type="InterPro" id="IPR011527">
    <property type="entry name" value="ABC1_TM_dom"/>
</dbReference>
<comment type="caution">
    <text evidence="10">The sequence shown here is derived from an EMBL/GenBank/DDBJ whole genome shotgun (WGS) entry which is preliminary data.</text>
</comment>
<dbReference type="Gene3D" id="1.20.1560.10">
    <property type="entry name" value="ABC transporter type 1, transmembrane domain"/>
    <property type="match status" value="1"/>
</dbReference>
<keyword evidence="4 10" id="KW-0067">ATP-binding</keyword>
<evidence type="ECO:0000256" key="7">
    <source>
        <dbReference type="SAM" id="Phobius"/>
    </source>
</evidence>
<dbReference type="SMART" id="SM00382">
    <property type="entry name" value="AAA"/>
    <property type="match status" value="1"/>
</dbReference>
<sequence length="594" mass="67588">MNQEIEIDAKRQKKDLIRLLSFLKKYKVLLTFAFIFLFLATACEMYGPILVKRFLDDHLMKRYFPKDTIITLFSIYVSITIGKIVLSYLQLLMFQQIAFKVVQDIRMKVYEHVHSLAFSFFDKTPIGSIVSRITNDTEAIKDFYVSVLATFIQQIVFLVGIIIAMYSLDVKLATICVGLVVIVYFIILTYRKKSFPFFMETRGQLSNLNAKLNEHLQGMSIIQAFNQQKRLQNEFEGVNRSHYNAGVKTIRLDSLFLRPATDLIYTIGIMFVLSFFGITSFSNPVEIGTVYAFVSYLERFFEPITQMMMKLSLLQQAVVSSSRVFDLMDEEQKAPTKVGTDLPKVKEGSIDFKNVSFAYDGVHNVIHDISFSVKPGQSVAFVGHTGSGKSTIMNLLLRFYDVKDGEIQIDNQKLSTFEESELRSNIGLVLQDPYLFVGDIKGNISMYNSKITEREIKEASELVRANEFIEKLPNGYDEAVVERGSTLSSGQRQLITFARTIAAKPTILILDEATANIDSETEEAIQEALTEMRKGRTTVIIAHRLSTIQDVDCIYVLHKGKIVEEGNHQQLLAKQGLYYNMYLLQNKGSLLLAE</sequence>
<dbReference type="CDD" id="cd18544">
    <property type="entry name" value="ABC_6TM_TmrA_like"/>
    <property type="match status" value="1"/>
</dbReference>
<dbReference type="InterPro" id="IPR036640">
    <property type="entry name" value="ABC1_TM_sf"/>
</dbReference>
<dbReference type="SUPFAM" id="SSF52540">
    <property type="entry name" value="P-loop containing nucleoside triphosphate hydrolases"/>
    <property type="match status" value="1"/>
</dbReference>
<dbReference type="InterPro" id="IPR017871">
    <property type="entry name" value="ABC_transporter-like_CS"/>
</dbReference>
<evidence type="ECO:0000259" key="8">
    <source>
        <dbReference type="PROSITE" id="PS50893"/>
    </source>
</evidence>
<feature type="transmembrane region" description="Helical" evidence="7">
    <location>
        <begin position="69"/>
        <end position="89"/>
    </location>
</feature>
<accession>A0ABX2ZV76</accession>
<dbReference type="PANTHER" id="PTHR43394">
    <property type="entry name" value="ATP-DEPENDENT PERMEASE MDL1, MITOCHONDRIAL"/>
    <property type="match status" value="1"/>
</dbReference>
<dbReference type="PROSITE" id="PS50893">
    <property type="entry name" value="ABC_TRANSPORTER_2"/>
    <property type="match status" value="1"/>
</dbReference>
<organism evidence="10 11">
    <name type="scientific">Gottfriedia luciferensis</name>
    <dbReference type="NCBI Taxonomy" id="178774"/>
    <lineage>
        <taxon>Bacteria</taxon>
        <taxon>Bacillati</taxon>
        <taxon>Bacillota</taxon>
        <taxon>Bacilli</taxon>
        <taxon>Bacillales</taxon>
        <taxon>Bacillaceae</taxon>
        <taxon>Gottfriedia</taxon>
    </lineage>
</organism>
<dbReference type="PROSITE" id="PS00211">
    <property type="entry name" value="ABC_TRANSPORTER_1"/>
    <property type="match status" value="1"/>
</dbReference>
<dbReference type="EMBL" id="MDKC01000002">
    <property type="protein sequence ID" value="ODG93274.1"/>
    <property type="molecule type" value="Genomic_DNA"/>
</dbReference>
<evidence type="ECO:0000313" key="11">
    <source>
        <dbReference type="Proteomes" id="UP000094580"/>
    </source>
</evidence>
<feature type="transmembrane region" description="Helical" evidence="7">
    <location>
        <begin position="263"/>
        <end position="281"/>
    </location>
</feature>
<evidence type="ECO:0000256" key="5">
    <source>
        <dbReference type="ARBA" id="ARBA00022989"/>
    </source>
</evidence>
<name>A0ABX2ZV76_9BACI</name>
<keyword evidence="11" id="KW-1185">Reference proteome</keyword>
<dbReference type="InterPro" id="IPR039421">
    <property type="entry name" value="Type_1_exporter"/>
</dbReference>
<dbReference type="InterPro" id="IPR027417">
    <property type="entry name" value="P-loop_NTPase"/>
</dbReference>
<gene>
    <name evidence="10" type="ORF">BED47_03015</name>
</gene>
<dbReference type="Proteomes" id="UP000094580">
    <property type="component" value="Unassembled WGS sequence"/>
</dbReference>
<evidence type="ECO:0000256" key="4">
    <source>
        <dbReference type="ARBA" id="ARBA00022840"/>
    </source>
</evidence>